<reference evidence="3" key="3">
    <citation type="submission" date="2024-03" db="EMBL/GenBank/DDBJ databases">
        <title>The Genome Sequence of Enterococcus sp. DIV0242b.</title>
        <authorList>
            <consortium name="The Broad Institute Genomics Platform"/>
            <consortium name="The Broad Institute Microbial Omics Core"/>
            <consortium name="The Broad Institute Genomic Center for Infectious Diseases"/>
            <person name="Earl A."/>
            <person name="Manson A."/>
            <person name="Gilmore M."/>
            <person name="Schwartman J."/>
            <person name="Shea T."/>
            <person name="Abouelleil A."/>
            <person name="Cao P."/>
            <person name="Chapman S."/>
            <person name="Cusick C."/>
            <person name="Young S."/>
            <person name="Neafsey D."/>
            <person name="Nusbaum C."/>
            <person name="Birren B."/>
        </authorList>
    </citation>
    <scope>NUCLEOTIDE SEQUENCE</scope>
    <source>
        <strain evidence="3">9E7_DIV0242</strain>
    </source>
</reference>
<evidence type="ECO:0000313" key="2">
    <source>
        <dbReference type="EMBL" id="OTP18529.1"/>
    </source>
</evidence>
<dbReference type="Proteomes" id="UP000195141">
    <property type="component" value="Chromosome"/>
</dbReference>
<evidence type="ECO:0000313" key="3">
    <source>
        <dbReference type="EMBL" id="WYJ88577.1"/>
    </source>
</evidence>
<organism evidence="2">
    <name type="scientific">Candidatus Enterococcus clewellii</name>
    <dbReference type="NCBI Taxonomy" id="1834193"/>
    <lineage>
        <taxon>Bacteria</taxon>
        <taxon>Bacillati</taxon>
        <taxon>Bacillota</taxon>
        <taxon>Bacilli</taxon>
        <taxon>Lactobacillales</taxon>
        <taxon>Enterococcaceae</taxon>
        <taxon>Enterococcus</taxon>
    </lineage>
</organism>
<dbReference type="Pfam" id="PF00583">
    <property type="entry name" value="Acetyltransf_1"/>
    <property type="match status" value="1"/>
</dbReference>
<reference evidence="2" key="1">
    <citation type="submission" date="2017-05" db="EMBL/GenBank/DDBJ databases">
        <title>The Genome Sequence of Enterococcus sp. 9E7_DIV0242.</title>
        <authorList>
            <consortium name="The Broad Institute Genomics Platform"/>
            <consortium name="The Broad Institute Genomic Center for Infectious Diseases"/>
            <person name="Earl A."/>
            <person name="Manson A."/>
            <person name="Schwartman J."/>
            <person name="Gilmore M."/>
            <person name="Abouelleil A."/>
            <person name="Cao P."/>
            <person name="Chapman S."/>
            <person name="Cusick C."/>
            <person name="Shea T."/>
            <person name="Young S."/>
            <person name="Neafsey D."/>
            <person name="Nusbaum C."/>
            <person name="Birren B."/>
        </authorList>
    </citation>
    <scope>NUCLEOTIDE SEQUENCE [LARGE SCALE GENOMIC DNA]</scope>
    <source>
        <strain evidence="2">9E7_DIV0242</strain>
    </source>
</reference>
<protein>
    <recommendedName>
        <fullName evidence="1">N-acetyltransferase domain-containing protein</fullName>
    </recommendedName>
</protein>
<gene>
    <name evidence="3" type="ORF">A5888_000296</name>
    <name evidence="2" type="ORF">A5888_000343</name>
</gene>
<name>A0A242KBT2_9ENTE</name>
<accession>A0A242KBT2</accession>
<dbReference type="InterPro" id="IPR000182">
    <property type="entry name" value="GNAT_dom"/>
</dbReference>
<dbReference type="GO" id="GO:0016747">
    <property type="term" value="F:acyltransferase activity, transferring groups other than amino-acyl groups"/>
    <property type="evidence" value="ECO:0007669"/>
    <property type="project" value="InterPro"/>
</dbReference>
<dbReference type="SUPFAM" id="SSF55729">
    <property type="entry name" value="Acyl-CoA N-acyltransferases (Nat)"/>
    <property type="match status" value="1"/>
</dbReference>
<reference evidence="3" key="2">
    <citation type="submission" date="2017-05" db="EMBL/GenBank/DDBJ databases">
        <authorList>
            <consortium name="The Broad Institute Genomics Platform"/>
            <consortium name="The Broad Institute Genomic Center for Infectious Diseases"/>
            <person name="Earl A."/>
            <person name="Manson A."/>
            <person name="Schwartman J."/>
            <person name="Gilmore M."/>
            <person name="Abouelleil A."/>
            <person name="Cao P."/>
            <person name="Chapman S."/>
            <person name="Cusick C."/>
            <person name="Shea T."/>
            <person name="Young S."/>
            <person name="Neafsey D."/>
            <person name="Nusbaum C."/>
            <person name="Birren B."/>
        </authorList>
    </citation>
    <scope>NUCLEOTIDE SEQUENCE</scope>
    <source>
        <strain evidence="3">9E7_DIV0242</strain>
    </source>
</reference>
<proteinExistence type="predicted"/>
<evidence type="ECO:0000313" key="4">
    <source>
        <dbReference type="Proteomes" id="UP000195141"/>
    </source>
</evidence>
<dbReference type="OrthoDB" id="9800962at2"/>
<dbReference type="InterPro" id="IPR016181">
    <property type="entry name" value="Acyl_CoA_acyltransferase"/>
</dbReference>
<dbReference type="CDD" id="cd04301">
    <property type="entry name" value="NAT_SF"/>
    <property type="match status" value="1"/>
</dbReference>
<dbReference type="Gene3D" id="3.40.630.30">
    <property type="match status" value="1"/>
</dbReference>
<dbReference type="EMBL" id="NGMM01000001">
    <property type="protein sequence ID" value="OTP18529.1"/>
    <property type="molecule type" value="Genomic_DNA"/>
</dbReference>
<keyword evidence="4" id="KW-1185">Reference proteome</keyword>
<dbReference type="EMBL" id="CP147247">
    <property type="protein sequence ID" value="WYJ88577.1"/>
    <property type="molecule type" value="Genomic_DNA"/>
</dbReference>
<dbReference type="PROSITE" id="PS51186">
    <property type="entry name" value="GNAT"/>
    <property type="match status" value="1"/>
</dbReference>
<dbReference type="RefSeq" id="WP_086347507.1">
    <property type="nucleotide sequence ID" value="NZ_CP147247.1"/>
</dbReference>
<evidence type="ECO:0000259" key="1">
    <source>
        <dbReference type="PROSITE" id="PS51186"/>
    </source>
</evidence>
<sequence>MVQIRRSTKNNLVQLVRMRRLFFEENYSFTEEESTTFEEKTAHYLAERLDNTLISWHAEQGDDMVAVAFLEIAERLPHPARKYGRTGTILNVYTKKSFRSQGIASQLVQQLIKEAEELQLDKVDLMATKLGYPVYKKLGFCEFTFPDKMMERKLD</sequence>
<dbReference type="AlphaFoldDB" id="A0A242KBT2"/>
<feature type="domain" description="N-acetyltransferase" evidence="1">
    <location>
        <begin position="16"/>
        <end position="155"/>
    </location>
</feature>